<comment type="caution">
    <text evidence="4">The sequence shown here is derived from an EMBL/GenBank/DDBJ whole genome shotgun (WGS) entry which is preliminary data.</text>
</comment>
<dbReference type="InterPro" id="IPR009057">
    <property type="entry name" value="Homeodomain-like_sf"/>
</dbReference>
<gene>
    <name evidence="4" type="ORF">GPX89_38385</name>
</gene>
<evidence type="ECO:0000313" key="5">
    <source>
        <dbReference type="Proteomes" id="UP000466794"/>
    </source>
</evidence>
<dbReference type="Pfam" id="PF00440">
    <property type="entry name" value="TetR_N"/>
    <property type="match status" value="1"/>
</dbReference>
<feature type="region of interest" description="Disordered" evidence="2">
    <location>
        <begin position="1"/>
        <end position="25"/>
    </location>
</feature>
<feature type="domain" description="HTH tetR-type" evidence="3">
    <location>
        <begin position="43"/>
        <end position="89"/>
    </location>
</feature>
<reference evidence="4 5" key="1">
    <citation type="submission" date="2019-12" db="EMBL/GenBank/DDBJ databases">
        <title>Nocardia sp. nov. ET3-3 isolated from soil.</title>
        <authorList>
            <person name="Kanchanasin P."/>
            <person name="Tanasupawat S."/>
            <person name="Yuki M."/>
            <person name="Kudo T."/>
        </authorList>
    </citation>
    <scope>NUCLEOTIDE SEQUENCE [LARGE SCALE GENOMIC DNA]</scope>
    <source>
        <strain evidence="4 5">ET3-3</strain>
    </source>
</reference>
<dbReference type="Gene3D" id="1.10.357.10">
    <property type="entry name" value="Tetracycline Repressor, domain 2"/>
    <property type="match status" value="1"/>
</dbReference>
<dbReference type="GO" id="GO:0003677">
    <property type="term" value="F:DNA binding"/>
    <property type="evidence" value="ECO:0007669"/>
    <property type="project" value="UniProtKB-KW"/>
</dbReference>
<name>A0A7K1V8X4_9NOCA</name>
<protein>
    <submittedName>
        <fullName evidence="4">TetR family transcriptional regulator</fullName>
    </submittedName>
</protein>
<organism evidence="4 5">
    <name type="scientific">Nocardia terrae</name>
    <dbReference type="NCBI Taxonomy" id="2675851"/>
    <lineage>
        <taxon>Bacteria</taxon>
        <taxon>Bacillati</taxon>
        <taxon>Actinomycetota</taxon>
        <taxon>Actinomycetes</taxon>
        <taxon>Mycobacteriales</taxon>
        <taxon>Nocardiaceae</taxon>
        <taxon>Nocardia</taxon>
    </lineage>
</organism>
<dbReference type="InterPro" id="IPR001647">
    <property type="entry name" value="HTH_TetR"/>
</dbReference>
<dbReference type="EMBL" id="WRPP01000012">
    <property type="protein sequence ID" value="MVU83095.1"/>
    <property type="molecule type" value="Genomic_DNA"/>
</dbReference>
<feature type="compositionally biased region" description="Polar residues" evidence="2">
    <location>
        <begin position="9"/>
        <end position="19"/>
    </location>
</feature>
<evidence type="ECO:0000259" key="3">
    <source>
        <dbReference type="Pfam" id="PF00440"/>
    </source>
</evidence>
<evidence type="ECO:0000256" key="1">
    <source>
        <dbReference type="ARBA" id="ARBA00023125"/>
    </source>
</evidence>
<sequence length="93" mass="9720">MARAAANREVTSIPGTVATSPPRARPDFGIYGGGVTADARLLLINAAERLIAQHGYAALSLRQVGVVAGQRNNSAAQYHFGTKDGRLEAIMTA</sequence>
<evidence type="ECO:0000256" key="2">
    <source>
        <dbReference type="SAM" id="MobiDB-lite"/>
    </source>
</evidence>
<dbReference type="AlphaFoldDB" id="A0A7K1V8X4"/>
<dbReference type="SUPFAM" id="SSF46689">
    <property type="entry name" value="Homeodomain-like"/>
    <property type="match status" value="1"/>
</dbReference>
<proteinExistence type="predicted"/>
<evidence type="ECO:0000313" key="4">
    <source>
        <dbReference type="EMBL" id="MVU83095.1"/>
    </source>
</evidence>
<dbReference type="Proteomes" id="UP000466794">
    <property type="component" value="Unassembled WGS sequence"/>
</dbReference>
<keyword evidence="1" id="KW-0238">DNA-binding</keyword>
<accession>A0A7K1V8X4</accession>
<keyword evidence="5" id="KW-1185">Reference proteome</keyword>